<dbReference type="PANTHER" id="PTHR43599">
    <property type="entry name" value="MULTIFUNCTIONAL PROTEIN ADE2"/>
    <property type="match status" value="1"/>
</dbReference>
<dbReference type="GO" id="GO:0005829">
    <property type="term" value="C:cytosol"/>
    <property type="evidence" value="ECO:0007669"/>
    <property type="project" value="TreeGrafter"/>
</dbReference>
<reference evidence="9 10" key="1">
    <citation type="submission" date="2018-10" db="EMBL/GenBank/DDBJ databases">
        <title>An updated phylogeny of the Alphaproteobacteria reveals that the parasitic Rickettsiales and Holosporales have independent origins.</title>
        <authorList>
            <person name="Munoz-Gomez S.A."/>
            <person name="Hess S."/>
            <person name="Burger G."/>
            <person name="Lang B.F."/>
            <person name="Susko E."/>
            <person name="Slamovits C.H."/>
            <person name="Roger A.J."/>
        </authorList>
    </citation>
    <scope>NUCLEOTIDE SEQUENCE [LARGE SCALE GENOMIC DNA]</scope>
    <source>
        <strain evidence="9">HOLO01</strain>
    </source>
</reference>
<dbReference type="InterPro" id="IPR050089">
    <property type="entry name" value="SAICAR_synthetase"/>
</dbReference>
<proteinExistence type="inferred from homology"/>
<comment type="caution">
    <text evidence="9">The sequence shown here is derived from an EMBL/GenBank/DDBJ whole genome shotgun (WGS) entry which is preliminary data.</text>
</comment>
<dbReference type="EC" id="6.3.2.6" evidence="7"/>
<dbReference type="PANTHER" id="PTHR43599:SF3">
    <property type="entry name" value="SI:DKEY-6E2.2"/>
    <property type="match status" value="1"/>
</dbReference>
<evidence type="ECO:0000256" key="2">
    <source>
        <dbReference type="ARBA" id="ARBA00022598"/>
    </source>
</evidence>
<dbReference type="EMBL" id="SCFB01000004">
    <property type="protein sequence ID" value="RZI46427.1"/>
    <property type="molecule type" value="Genomic_DNA"/>
</dbReference>
<dbReference type="GO" id="GO:0006189">
    <property type="term" value="P:'de novo' IMP biosynthetic process"/>
    <property type="evidence" value="ECO:0007669"/>
    <property type="project" value="UniProtKB-UniRule"/>
</dbReference>
<sequence length="271" mass="30735">MSIGSKPALLGDRKPPRRRHLYEGRTKTLFDGPDPGTFVLYFKDNCKKQDGVSVIGKGVINNRLSEMFMVRLNEIGVQTHLIRRLNMREQLVRATQNLPCHVIVHNLAIDNFAKRLGLEEGMLLPEAIPEFHVKSKDYAESVISERHITALGWADEDELDCIKEMTQRINDFLCGQFIALGLRLIRYQLEFGRVYLSDYMGDTQIVLIDEISADSCCVLDIESGERLDIDSLSGEDLGHCDQRSRYQKLAEKFGLLKAGGPADLLIREEIL</sequence>
<dbReference type="AlphaFoldDB" id="A0A4V2DZW0"/>
<name>A0A4V2DZW0_9PROT</name>
<dbReference type="RefSeq" id="WP_130153534.1">
    <property type="nucleotide sequence ID" value="NZ_SCFB01000004.1"/>
</dbReference>
<comment type="catalytic activity">
    <reaction evidence="6 7">
        <text>5-amino-1-(5-phospho-D-ribosyl)imidazole-4-carboxylate + L-aspartate + ATP = (2S)-2-[5-amino-1-(5-phospho-beta-D-ribosyl)imidazole-4-carboxamido]succinate + ADP + phosphate + 2 H(+)</text>
        <dbReference type="Rhea" id="RHEA:22628"/>
        <dbReference type="ChEBI" id="CHEBI:15378"/>
        <dbReference type="ChEBI" id="CHEBI:29991"/>
        <dbReference type="ChEBI" id="CHEBI:30616"/>
        <dbReference type="ChEBI" id="CHEBI:43474"/>
        <dbReference type="ChEBI" id="CHEBI:58443"/>
        <dbReference type="ChEBI" id="CHEBI:77657"/>
        <dbReference type="ChEBI" id="CHEBI:456216"/>
        <dbReference type="EC" id="6.3.2.6"/>
    </reaction>
</comment>
<evidence type="ECO:0000256" key="6">
    <source>
        <dbReference type="ARBA" id="ARBA00048475"/>
    </source>
</evidence>
<organism evidence="9 10">
    <name type="scientific">Candidatus Finniella inopinata</name>
    <dbReference type="NCBI Taxonomy" id="1696036"/>
    <lineage>
        <taxon>Bacteria</taxon>
        <taxon>Pseudomonadati</taxon>
        <taxon>Pseudomonadota</taxon>
        <taxon>Alphaproteobacteria</taxon>
        <taxon>Holosporales</taxon>
        <taxon>Candidatus Paracaedibacteraceae</taxon>
        <taxon>Candidatus Finniella</taxon>
    </lineage>
</organism>
<keyword evidence="5 7" id="KW-0067">ATP-binding</keyword>
<dbReference type="Gene3D" id="3.30.200.20">
    <property type="entry name" value="Phosphorylase Kinase, domain 1"/>
    <property type="match status" value="1"/>
</dbReference>
<evidence type="ECO:0000256" key="1">
    <source>
        <dbReference type="ARBA" id="ARBA00004672"/>
    </source>
</evidence>
<evidence type="ECO:0000313" key="9">
    <source>
        <dbReference type="EMBL" id="RZI46427.1"/>
    </source>
</evidence>
<protein>
    <recommendedName>
        <fullName evidence="7">Phosphoribosylaminoimidazole-succinocarboxamide synthase</fullName>
        <ecNumber evidence="7">6.3.2.6</ecNumber>
    </recommendedName>
    <alternativeName>
        <fullName evidence="7">SAICAR synthetase</fullName>
    </alternativeName>
</protein>
<dbReference type="Gene3D" id="3.30.470.20">
    <property type="entry name" value="ATP-grasp fold, B domain"/>
    <property type="match status" value="1"/>
</dbReference>
<dbReference type="Proteomes" id="UP000293550">
    <property type="component" value="Unassembled WGS sequence"/>
</dbReference>
<evidence type="ECO:0000256" key="5">
    <source>
        <dbReference type="ARBA" id="ARBA00022840"/>
    </source>
</evidence>
<dbReference type="Pfam" id="PF01259">
    <property type="entry name" value="SAICAR_synt"/>
    <property type="match status" value="1"/>
</dbReference>
<keyword evidence="2 7" id="KW-0436">Ligase</keyword>
<dbReference type="GO" id="GO:0005524">
    <property type="term" value="F:ATP binding"/>
    <property type="evidence" value="ECO:0007669"/>
    <property type="project" value="UniProtKB-KW"/>
</dbReference>
<accession>A0A4V2DZW0</accession>
<dbReference type="SUPFAM" id="SSF56104">
    <property type="entry name" value="SAICAR synthase-like"/>
    <property type="match status" value="1"/>
</dbReference>
<evidence type="ECO:0000256" key="3">
    <source>
        <dbReference type="ARBA" id="ARBA00022741"/>
    </source>
</evidence>
<gene>
    <name evidence="7" type="primary">purC</name>
    <name evidence="9" type="ORF">EQU50_02220</name>
</gene>
<feature type="domain" description="SAICAR synthetase/ADE2 N-terminal" evidence="8">
    <location>
        <begin position="20"/>
        <end position="226"/>
    </location>
</feature>
<dbReference type="GO" id="GO:0004639">
    <property type="term" value="F:phosphoribosylaminoimidazolesuccinocarboxamide synthase activity"/>
    <property type="evidence" value="ECO:0007669"/>
    <property type="project" value="UniProtKB-UniRule"/>
</dbReference>
<evidence type="ECO:0000256" key="7">
    <source>
        <dbReference type="HAMAP-Rule" id="MF_00137"/>
    </source>
</evidence>
<dbReference type="UniPathway" id="UPA00074">
    <property type="reaction ID" value="UER00131"/>
</dbReference>
<evidence type="ECO:0000313" key="10">
    <source>
        <dbReference type="Proteomes" id="UP000293550"/>
    </source>
</evidence>
<comment type="similarity">
    <text evidence="7">Belongs to the SAICAR synthetase family.</text>
</comment>
<dbReference type="HAMAP" id="MF_00137">
    <property type="entry name" value="SAICAR_synth"/>
    <property type="match status" value="1"/>
</dbReference>
<evidence type="ECO:0000259" key="8">
    <source>
        <dbReference type="Pfam" id="PF01259"/>
    </source>
</evidence>
<keyword evidence="4 7" id="KW-0658">Purine biosynthesis</keyword>
<dbReference type="OrthoDB" id="9801549at2"/>
<keyword evidence="10" id="KW-1185">Reference proteome</keyword>
<keyword evidence="3 7" id="KW-0547">Nucleotide-binding</keyword>
<dbReference type="InterPro" id="IPR028923">
    <property type="entry name" value="SAICAR_synt/ADE2_N"/>
</dbReference>
<comment type="pathway">
    <text evidence="1 7">Purine metabolism; IMP biosynthesis via de novo pathway; 5-amino-1-(5-phospho-D-ribosyl)imidazole-4-carboxamide from 5-amino-1-(5-phospho-D-ribosyl)imidazole-4-carboxylate: step 1/2.</text>
</comment>
<evidence type="ECO:0000256" key="4">
    <source>
        <dbReference type="ARBA" id="ARBA00022755"/>
    </source>
</evidence>